<evidence type="ECO:0000313" key="3">
    <source>
        <dbReference type="EnsemblProtists" id="EKX32394"/>
    </source>
</evidence>
<evidence type="ECO:0000256" key="1">
    <source>
        <dbReference type="SAM" id="MobiDB-lite"/>
    </source>
</evidence>
<sequence>MQAWIALASPRSRHVLSRISDYNNNQQVTKYQLIGSEQARKYKTGNVLSLGMCLALKENDMRLGTYFKDLIQDPEKDIYCVGTCQQAFSEVNMQRGEYIYFEFCKDPEKLFHVIYHMSVAFSVKADMLGKDTRIVAMGIFFNGTREQFDDAGRVATQFFTDARDGGLMICDSAEIPVYLCYVPYVEPKAPRTAREAKKVPSSTQTARRQRSKNKPTGSNRDELDSKGSFKFNVMLSLLFVMSSAYSAREEMEATRRASREEELVMQWIVPTHGELVAQGGIDKVLKEADTRTLLDQIKSHEENVDHFTQHKINVKTFMFTLKKKLIPHNSDPVKGIPDDQRALHIVGVVVMLE</sequence>
<reference evidence="4" key="2">
    <citation type="submission" date="2012-11" db="EMBL/GenBank/DDBJ databases">
        <authorList>
            <person name="Kuo A."/>
            <person name="Curtis B.A."/>
            <person name="Tanifuji G."/>
            <person name="Burki F."/>
            <person name="Gruber A."/>
            <person name="Irimia M."/>
            <person name="Maruyama S."/>
            <person name="Arias M.C."/>
            <person name="Ball S.G."/>
            <person name="Gile G.H."/>
            <person name="Hirakawa Y."/>
            <person name="Hopkins J.F."/>
            <person name="Rensing S.A."/>
            <person name="Schmutz J."/>
            <person name="Symeonidi A."/>
            <person name="Elias M."/>
            <person name="Eveleigh R.J."/>
            <person name="Herman E.K."/>
            <person name="Klute M.J."/>
            <person name="Nakayama T."/>
            <person name="Obornik M."/>
            <person name="Reyes-Prieto A."/>
            <person name="Armbrust E.V."/>
            <person name="Aves S.J."/>
            <person name="Beiko R.G."/>
            <person name="Coutinho P."/>
            <person name="Dacks J.B."/>
            <person name="Durnford D.G."/>
            <person name="Fast N.M."/>
            <person name="Green B.R."/>
            <person name="Grisdale C."/>
            <person name="Hempe F."/>
            <person name="Henrissat B."/>
            <person name="Hoppner M.P."/>
            <person name="Ishida K.-I."/>
            <person name="Kim E."/>
            <person name="Koreny L."/>
            <person name="Kroth P.G."/>
            <person name="Liu Y."/>
            <person name="Malik S.-B."/>
            <person name="Maier U.G."/>
            <person name="McRose D."/>
            <person name="Mock T."/>
            <person name="Neilson J.A."/>
            <person name="Onodera N.T."/>
            <person name="Poole A.M."/>
            <person name="Pritham E.J."/>
            <person name="Richards T.A."/>
            <person name="Rocap G."/>
            <person name="Roy S.W."/>
            <person name="Sarai C."/>
            <person name="Schaack S."/>
            <person name="Shirato S."/>
            <person name="Slamovits C.H."/>
            <person name="Spencer D.F."/>
            <person name="Suzuki S."/>
            <person name="Worden A.Z."/>
            <person name="Zauner S."/>
            <person name="Barry K."/>
            <person name="Bell C."/>
            <person name="Bharti A.K."/>
            <person name="Crow J.A."/>
            <person name="Grimwood J."/>
            <person name="Kramer R."/>
            <person name="Lindquist E."/>
            <person name="Lucas S."/>
            <person name="Salamov A."/>
            <person name="McFadden G.I."/>
            <person name="Lane C.E."/>
            <person name="Keeling P.J."/>
            <person name="Gray M.W."/>
            <person name="Grigoriev I.V."/>
            <person name="Archibald J.M."/>
        </authorList>
    </citation>
    <scope>NUCLEOTIDE SEQUENCE</scope>
    <source>
        <strain evidence="4">CCMP2712</strain>
    </source>
</reference>
<gene>
    <name evidence="2" type="ORF">GUITHDRAFT_121445</name>
</gene>
<dbReference type="EnsemblProtists" id="EKX32394">
    <property type="protein sequence ID" value="EKX32394"/>
    <property type="gene ID" value="GUITHDRAFT_121445"/>
</dbReference>
<dbReference type="HOGENOM" id="CLU_786304_0_0_1"/>
<dbReference type="PaxDb" id="55529-EKX32394"/>
<feature type="region of interest" description="Disordered" evidence="1">
    <location>
        <begin position="192"/>
        <end position="223"/>
    </location>
</feature>
<dbReference type="AlphaFoldDB" id="L1I928"/>
<proteinExistence type="predicted"/>
<name>L1I928_GUITC</name>
<dbReference type="KEGG" id="gtt:GUITHDRAFT_121445"/>
<protein>
    <submittedName>
        <fullName evidence="2 3">Uncharacterized protein</fullName>
    </submittedName>
</protein>
<reference evidence="3" key="3">
    <citation type="submission" date="2016-03" db="UniProtKB">
        <authorList>
            <consortium name="EnsemblProtists"/>
        </authorList>
    </citation>
    <scope>IDENTIFICATION</scope>
</reference>
<dbReference type="GeneID" id="17289125"/>
<dbReference type="RefSeq" id="XP_005819374.1">
    <property type="nucleotide sequence ID" value="XM_005819317.1"/>
</dbReference>
<dbReference type="Proteomes" id="UP000011087">
    <property type="component" value="Unassembled WGS sequence"/>
</dbReference>
<accession>L1I928</accession>
<evidence type="ECO:0000313" key="4">
    <source>
        <dbReference type="Proteomes" id="UP000011087"/>
    </source>
</evidence>
<reference evidence="2 4" key="1">
    <citation type="journal article" date="2012" name="Nature">
        <title>Algal genomes reveal evolutionary mosaicism and the fate of nucleomorphs.</title>
        <authorList>
            <consortium name="DOE Joint Genome Institute"/>
            <person name="Curtis B.A."/>
            <person name="Tanifuji G."/>
            <person name="Burki F."/>
            <person name="Gruber A."/>
            <person name="Irimia M."/>
            <person name="Maruyama S."/>
            <person name="Arias M.C."/>
            <person name="Ball S.G."/>
            <person name="Gile G.H."/>
            <person name="Hirakawa Y."/>
            <person name="Hopkins J.F."/>
            <person name="Kuo A."/>
            <person name="Rensing S.A."/>
            <person name="Schmutz J."/>
            <person name="Symeonidi A."/>
            <person name="Elias M."/>
            <person name="Eveleigh R.J."/>
            <person name="Herman E.K."/>
            <person name="Klute M.J."/>
            <person name="Nakayama T."/>
            <person name="Obornik M."/>
            <person name="Reyes-Prieto A."/>
            <person name="Armbrust E.V."/>
            <person name="Aves S.J."/>
            <person name="Beiko R.G."/>
            <person name="Coutinho P."/>
            <person name="Dacks J.B."/>
            <person name="Durnford D.G."/>
            <person name="Fast N.M."/>
            <person name="Green B.R."/>
            <person name="Grisdale C.J."/>
            <person name="Hempel F."/>
            <person name="Henrissat B."/>
            <person name="Hoppner M.P."/>
            <person name="Ishida K."/>
            <person name="Kim E."/>
            <person name="Koreny L."/>
            <person name="Kroth P.G."/>
            <person name="Liu Y."/>
            <person name="Malik S.B."/>
            <person name="Maier U.G."/>
            <person name="McRose D."/>
            <person name="Mock T."/>
            <person name="Neilson J.A."/>
            <person name="Onodera N.T."/>
            <person name="Poole A.M."/>
            <person name="Pritham E.J."/>
            <person name="Richards T.A."/>
            <person name="Rocap G."/>
            <person name="Roy S.W."/>
            <person name="Sarai C."/>
            <person name="Schaack S."/>
            <person name="Shirato S."/>
            <person name="Slamovits C.H."/>
            <person name="Spencer D.F."/>
            <person name="Suzuki S."/>
            <person name="Worden A.Z."/>
            <person name="Zauner S."/>
            <person name="Barry K."/>
            <person name="Bell C."/>
            <person name="Bharti A.K."/>
            <person name="Crow J.A."/>
            <person name="Grimwood J."/>
            <person name="Kramer R."/>
            <person name="Lindquist E."/>
            <person name="Lucas S."/>
            <person name="Salamov A."/>
            <person name="McFadden G.I."/>
            <person name="Lane C.E."/>
            <person name="Keeling P.J."/>
            <person name="Gray M.W."/>
            <person name="Grigoriev I.V."/>
            <person name="Archibald J.M."/>
        </authorList>
    </citation>
    <scope>NUCLEOTIDE SEQUENCE</scope>
    <source>
        <strain evidence="2 4">CCMP2712</strain>
    </source>
</reference>
<organism evidence="2">
    <name type="scientific">Guillardia theta (strain CCMP2712)</name>
    <name type="common">Cryptophyte</name>
    <dbReference type="NCBI Taxonomy" id="905079"/>
    <lineage>
        <taxon>Eukaryota</taxon>
        <taxon>Cryptophyceae</taxon>
        <taxon>Pyrenomonadales</taxon>
        <taxon>Geminigeraceae</taxon>
        <taxon>Guillardia</taxon>
    </lineage>
</organism>
<evidence type="ECO:0000313" key="2">
    <source>
        <dbReference type="EMBL" id="EKX32394.1"/>
    </source>
</evidence>
<dbReference type="EMBL" id="JH993192">
    <property type="protein sequence ID" value="EKX32394.1"/>
    <property type="molecule type" value="Genomic_DNA"/>
</dbReference>
<keyword evidence="4" id="KW-1185">Reference proteome</keyword>